<dbReference type="EMBL" id="HE796683">
    <property type="protein sequence ID" value="CCH00580.1"/>
    <property type="molecule type" value="Genomic_DNA"/>
</dbReference>
<dbReference type="KEGG" id="fae:FAES_2571"/>
<keyword evidence="2" id="KW-1185">Reference proteome</keyword>
<evidence type="ECO:0008006" key="3">
    <source>
        <dbReference type="Google" id="ProtNLM"/>
    </source>
</evidence>
<sequence length="148" mass="16462">MSDATGMPSTRNGNVLRKHTADQVMHTAQLLEDSLLVVWNDRDADRRLDAMKKIYAPAIHFYESNAGEAIVGHQAINELISTLQAEWPIDFQFVLNKPSQVNHQLQFISWELGPQGAEPVASGMDIAVVENDLIQSLHLFLDAPEKAS</sequence>
<dbReference type="InterPro" id="IPR032710">
    <property type="entry name" value="NTF2-like_dom_sf"/>
</dbReference>
<dbReference type="SUPFAM" id="SSF54427">
    <property type="entry name" value="NTF2-like"/>
    <property type="match status" value="1"/>
</dbReference>
<dbReference type="AlphaFoldDB" id="I0K8X7"/>
<dbReference type="eggNOG" id="COG0346">
    <property type="taxonomic scope" value="Bacteria"/>
</dbReference>
<reference evidence="1 2" key="1">
    <citation type="journal article" date="2012" name="J. Bacteriol.">
        <title>Genome Sequence of Fibrella aestuarina BUZ 2T, a Filamentous Marine Bacterium.</title>
        <authorList>
            <person name="Filippini M."/>
            <person name="Qi W."/>
            <person name="Blom J."/>
            <person name="Goesmann A."/>
            <person name="Smits T.H."/>
            <person name="Bagheri H.C."/>
        </authorList>
    </citation>
    <scope>NUCLEOTIDE SEQUENCE [LARGE SCALE GENOMIC DNA]</scope>
    <source>
        <strain evidence="2">BUZ 2T</strain>
    </source>
</reference>
<dbReference type="PATRIC" id="fig|1166018.3.peg.4337"/>
<dbReference type="Gene3D" id="3.10.450.50">
    <property type="match status" value="1"/>
</dbReference>
<name>I0K8X7_9BACT</name>
<accession>I0K8X7</accession>
<evidence type="ECO:0000313" key="1">
    <source>
        <dbReference type="EMBL" id="CCH00580.1"/>
    </source>
</evidence>
<proteinExistence type="predicted"/>
<dbReference type="STRING" id="1166018.FAES_2571"/>
<organism evidence="1 2">
    <name type="scientific">Fibrella aestuarina BUZ 2</name>
    <dbReference type="NCBI Taxonomy" id="1166018"/>
    <lineage>
        <taxon>Bacteria</taxon>
        <taxon>Pseudomonadati</taxon>
        <taxon>Bacteroidota</taxon>
        <taxon>Cytophagia</taxon>
        <taxon>Cytophagales</taxon>
        <taxon>Spirosomataceae</taxon>
        <taxon>Fibrella</taxon>
    </lineage>
</organism>
<evidence type="ECO:0000313" key="2">
    <source>
        <dbReference type="Proteomes" id="UP000011058"/>
    </source>
</evidence>
<gene>
    <name evidence="1" type="ORF">FAES_2571</name>
</gene>
<protein>
    <recommendedName>
        <fullName evidence="3">SnoaL-like domain-containing protein</fullName>
    </recommendedName>
</protein>
<dbReference type="Proteomes" id="UP000011058">
    <property type="component" value="Chromosome"/>
</dbReference>
<dbReference type="HOGENOM" id="CLU_125060_2_0_10"/>